<feature type="compositionally biased region" description="Low complexity" evidence="1">
    <location>
        <begin position="41"/>
        <end position="83"/>
    </location>
</feature>
<reference evidence="2 3" key="1">
    <citation type="journal article" date="2020" name="Mol. Biol. Evol.">
        <title>Distinct Expression and Methylation Patterns for Genes with Different Fates following a Single Whole-Genome Duplication in Flowering Plants.</title>
        <authorList>
            <person name="Shi T."/>
            <person name="Rahmani R.S."/>
            <person name="Gugger P.F."/>
            <person name="Wang M."/>
            <person name="Li H."/>
            <person name="Zhang Y."/>
            <person name="Li Z."/>
            <person name="Wang Q."/>
            <person name="Van de Peer Y."/>
            <person name="Marchal K."/>
            <person name="Chen J."/>
        </authorList>
    </citation>
    <scope>NUCLEOTIDE SEQUENCE [LARGE SCALE GENOMIC DNA]</scope>
    <source>
        <tissue evidence="2">Leaf</tissue>
    </source>
</reference>
<keyword evidence="3" id="KW-1185">Reference proteome</keyword>
<feature type="region of interest" description="Disordered" evidence="1">
    <location>
        <begin position="37"/>
        <end position="93"/>
    </location>
</feature>
<evidence type="ECO:0000313" key="2">
    <source>
        <dbReference type="EMBL" id="DAD43586.1"/>
    </source>
</evidence>
<dbReference type="AlphaFoldDB" id="A0A822ZKQ2"/>
<dbReference type="EMBL" id="DUZY01000006">
    <property type="protein sequence ID" value="DAD43586.1"/>
    <property type="molecule type" value="Genomic_DNA"/>
</dbReference>
<evidence type="ECO:0000313" key="3">
    <source>
        <dbReference type="Proteomes" id="UP000607653"/>
    </source>
</evidence>
<evidence type="ECO:0000256" key="1">
    <source>
        <dbReference type="SAM" id="MobiDB-lite"/>
    </source>
</evidence>
<dbReference type="Proteomes" id="UP000607653">
    <property type="component" value="Unassembled WGS sequence"/>
</dbReference>
<protein>
    <submittedName>
        <fullName evidence="2">Uncharacterized protein</fullName>
    </submittedName>
</protein>
<organism evidence="2 3">
    <name type="scientific">Nelumbo nucifera</name>
    <name type="common">Sacred lotus</name>
    <dbReference type="NCBI Taxonomy" id="4432"/>
    <lineage>
        <taxon>Eukaryota</taxon>
        <taxon>Viridiplantae</taxon>
        <taxon>Streptophyta</taxon>
        <taxon>Embryophyta</taxon>
        <taxon>Tracheophyta</taxon>
        <taxon>Spermatophyta</taxon>
        <taxon>Magnoliopsida</taxon>
        <taxon>Proteales</taxon>
        <taxon>Nelumbonaceae</taxon>
        <taxon>Nelumbo</taxon>
    </lineage>
</organism>
<comment type="caution">
    <text evidence="2">The sequence shown here is derived from an EMBL/GenBank/DDBJ whole genome shotgun (WGS) entry which is preliminary data.</text>
</comment>
<accession>A0A822ZKQ2</accession>
<sequence length="150" mass="15634">MIFDENVFPGITTPLDPLVLPQTGVSLISPSYITPVPSPNPNASSTIPESSSSTSSSPATSNPSPSALDPLVSSTAAPSCSSSLDDQPAPRTRSIQEIMNFTPIVPTPPLVRSHPMITWSMTVCSRSSQSTCHPLPTSVTATLTSSEVEP</sequence>
<name>A0A822ZKQ2_NELNU</name>
<proteinExistence type="predicted"/>
<gene>
    <name evidence="2" type="ORF">HUJ06_001816</name>
</gene>